<dbReference type="RefSeq" id="WP_011400553.1">
    <property type="nucleotide sequence ID" value="NC_007645.1"/>
</dbReference>
<dbReference type="SUPFAM" id="SSF53335">
    <property type="entry name" value="S-adenosyl-L-methionine-dependent methyltransferases"/>
    <property type="match status" value="1"/>
</dbReference>
<dbReference type="PANTHER" id="PTHR44068">
    <property type="entry name" value="ZGC:194242"/>
    <property type="match status" value="1"/>
</dbReference>
<dbReference type="OrthoDB" id="9772751at2"/>
<dbReference type="Gene3D" id="3.40.50.150">
    <property type="entry name" value="Vaccinia Virus protein VP39"/>
    <property type="match status" value="1"/>
</dbReference>
<proteinExistence type="predicted"/>
<sequence>MSFDAFVARHLRHPKGFLGEIFASVMNNANHELNQFMKQAMCIGPSDRVLEIGFGSGKLIHEMAHITTNGGVAGIDTSATRVSQVTRHNRKLISSGRVTLVNASVESIPFDDAAFTKVCSANTLDWWPDPEENIREIYRVLTNGGSVALGFSAEKQRGRQPISRHGNTLYSEDSVMALLRHGGFSCIEMLREKRGQMTTYCALATK</sequence>
<dbReference type="PANTHER" id="PTHR44068:SF1">
    <property type="entry name" value="HYPOTHETICAL LOC100005854"/>
    <property type="match status" value="1"/>
</dbReference>
<dbReference type="HOGENOM" id="CLU_081534_1_2_6"/>
<dbReference type="eggNOG" id="COG2226">
    <property type="taxonomic scope" value="Bacteria"/>
</dbReference>
<feature type="domain" description="Methyltransferase type 11" evidence="2">
    <location>
        <begin position="50"/>
        <end position="148"/>
    </location>
</feature>
<keyword evidence="1 3" id="KW-0808">Transferase</keyword>
<dbReference type="STRING" id="349521.HCH_06884"/>
<keyword evidence="4" id="KW-1185">Reference proteome</keyword>
<dbReference type="Pfam" id="PF08241">
    <property type="entry name" value="Methyltransf_11"/>
    <property type="match status" value="1"/>
</dbReference>
<accession>Q2S771</accession>
<evidence type="ECO:0000313" key="3">
    <source>
        <dbReference type="EMBL" id="ABC33503.1"/>
    </source>
</evidence>
<dbReference type="GO" id="GO:0003838">
    <property type="term" value="F:sterol 24-C-methyltransferase activity"/>
    <property type="evidence" value="ECO:0007669"/>
    <property type="project" value="TreeGrafter"/>
</dbReference>
<evidence type="ECO:0000313" key="4">
    <source>
        <dbReference type="Proteomes" id="UP000000238"/>
    </source>
</evidence>
<dbReference type="Proteomes" id="UP000000238">
    <property type="component" value="Chromosome"/>
</dbReference>
<evidence type="ECO:0000259" key="2">
    <source>
        <dbReference type="Pfam" id="PF08241"/>
    </source>
</evidence>
<reference evidence="3 4" key="1">
    <citation type="journal article" date="2005" name="Nucleic Acids Res.">
        <title>Genomic blueprint of Hahella chejuensis, a marine microbe producing an algicidal agent.</title>
        <authorList>
            <person name="Jeong H."/>
            <person name="Yim J.H."/>
            <person name="Lee C."/>
            <person name="Choi S.-H."/>
            <person name="Park Y.K."/>
            <person name="Yoon S.H."/>
            <person name="Hur C.-G."/>
            <person name="Kang H.-Y."/>
            <person name="Kim D."/>
            <person name="Lee H.H."/>
            <person name="Park K.H."/>
            <person name="Park S.-H."/>
            <person name="Park H.-S."/>
            <person name="Lee H.K."/>
            <person name="Oh T.K."/>
            <person name="Kim J.F."/>
        </authorList>
    </citation>
    <scope>NUCLEOTIDE SEQUENCE [LARGE SCALE GENOMIC DNA]</scope>
    <source>
        <strain evidence="3 4">KCTC 2396</strain>
    </source>
</reference>
<dbReference type="CDD" id="cd02440">
    <property type="entry name" value="AdoMet_MTases"/>
    <property type="match status" value="1"/>
</dbReference>
<protein>
    <submittedName>
        <fullName evidence="3">SAM-dependent methyltransferase</fullName>
    </submittedName>
</protein>
<dbReference type="KEGG" id="hch:HCH_06884"/>
<organism evidence="3 4">
    <name type="scientific">Hahella chejuensis (strain KCTC 2396)</name>
    <dbReference type="NCBI Taxonomy" id="349521"/>
    <lineage>
        <taxon>Bacteria</taxon>
        <taxon>Pseudomonadati</taxon>
        <taxon>Pseudomonadota</taxon>
        <taxon>Gammaproteobacteria</taxon>
        <taxon>Oceanospirillales</taxon>
        <taxon>Hahellaceae</taxon>
        <taxon>Hahella</taxon>
    </lineage>
</organism>
<dbReference type="GO" id="GO:0016126">
    <property type="term" value="P:sterol biosynthetic process"/>
    <property type="evidence" value="ECO:0007669"/>
    <property type="project" value="TreeGrafter"/>
</dbReference>
<gene>
    <name evidence="3" type="ordered locus">HCH_06884</name>
</gene>
<evidence type="ECO:0000256" key="1">
    <source>
        <dbReference type="ARBA" id="ARBA00022679"/>
    </source>
</evidence>
<dbReference type="EMBL" id="CP000155">
    <property type="protein sequence ID" value="ABC33503.1"/>
    <property type="molecule type" value="Genomic_DNA"/>
</dbReference>
<dbReference type="InterPro" id="IPR050447">
    <property type="entry name" value="Erg6_SMT_methyltransf"/>
</dbReference>
<dbReference type="AlphaFoldDB" id="Q2S771"/>
<dbReference type="InterPro" id="IPR029063">
    <property type="entry name" value="SAM-dependent_MTases_sf"/>
</dbReference>
<keyword evidence="3" id="KW-0489">Methyltransferase</keyword>
<name>Q2S771_HAHCH</name>
<dbReference type="GO" id="GO:0032259">
    <property type="term" value="P:methylation"/>
    <property type="evidence" value="ECO:0007669"/>
    <property type="project" value="UniProtKB-KW"/>
</dbReference>
<dbReference type="InterPro" id="IPR013216">
    <property type="entry name" value="Methyltransf_11"/>
</dbReference>